<feature type="domain" description="Peptidase M50" evidence="7">
    <location>
        <begin position="65"/>
        <end position="230"/>
    </location>
</feature>
<evidence type="ECO:0000259" key="7">
    <source>
        <dbReference type="Pfam" id="PF02163"/>
    </source>
</evidence>
<keyword evidence="2 6" id="KW-0812">Transmembrane</keyword>
<evidence type="ECO:0000256" key="2">
    <source>
        <dbReference type="ARBA" id="ARBA00022692"/>
    </source>
</evidence>
<dbReference type="Pfam" id="PF02163">
    <property type="entry name" value="Peptidase_M50"/>
    <property type="match status" value="1"/>
</dbReference>
<dbReference type="Proteomes" id="UP001211065">
    <property type="component" value="Unassembled WGS sequence"/>
</dbReference>
<keyword evidence="4 6" id="KW-0472">Membrane</keyword>
<evidence type="ECO:0000256" key="3">
    <source>
        <dbReference type="ARBA" id="ARBA00022989"/>
    </source>
</evidence>
<dbReference type="PANTHER" id="PTHR13325">
    <property type="entry name" value="PROTEASE M50 MEMBRANE-BOUND TRANSCRIPTION FACTOR SITE 2 PROTEASE"/>
    <property type="match status" value="1"/>
</dbReference>
<keyword evidence="9" id="KW-1185">Reference proteome</keyword>
<evidence type="ECO:0000313" key="8">
    <source>
        <dbReference type="EMBL" id="KAJ3204138.1"/>
    </source>
</evidence>
<name>A0AAD5TWY5_9FUNG</name>
<organism evidence="8 9">
    <name type="scientific">Clydaea vesicula</name>
    <dbReference type="NCBI Taxonomy" id="447962"/>
    <lineage>
        <taxon>Eukaryota</taxon>
        <taxon>Fungi</taxon>
        <taxon>Fungi incertae sedis</taxon>
        <taxon>Chytridiomycota</taxon>
        <taxon>Chytridiomycota incertae sedis</taxon>
        <taxon>Chytridiomycetes</taxon>
        <taxon>Lobulomycetales</taxon>
        <taxon>Lobulomycetaceae</taxon>
        <taxon>Clydaea</taxon>
    </lineage>
</organism>
<keyword evidence="8" id="KW-0645">Protease</keyword>
<dbReference type="AlphaFoldDB" id="A0AAD5TWY5"/>
<dbReference type="GO" id="GO:0031293">
    <property type="term" value="P:membrane protein intracellular domain proteolysis"/>
    <property type="evidence" value="ECO:0007669"/>
    <property type="project" value="TreeGrafter"/>
</dbReference>
<dbReference type="GO" id="GO:0012505">
    <property type="term" value="C:endomembrane system"/>
    <property type="evidence" value="ECO:0007669"/>
    <property type="project" value="UniProtKB-SubCell"/>
</dbReference>
<gene>
    <name evidence="8" type="primary">MBTPS2</name>
    <name evidence="8" type="ORF">HK099_001255</name>
</gene>
<keyword evidence="3 6" id="KW-1133">Transmembrane helix</keyword>
<evidence type="ECO:0000256" key="5">
    <source>
        <dbReference type="ARBA" id="ARBA00032658"/>
    </source>
</evidence>
<dbReference type="GO" id="GO:0004222">
    <property type="term" value="F:metalloendopeptidase activity"/>
    <property type="evidence" value="ECO:0007669"/>
    <property type="project" value="InterPro"/>
</dbReference>
<feature type="non-terminal residue" evidence="8">
    <location>
        <position position="435"/>
    </location>
</feature>
<evidence type="ECO:0000256" key="6">
    <source>
        <dbReference type="SAM" id="Phobius"/>
    </source>
</evidence>
<comment type="caution">
    <text evidence="8">The sequence shown here is derived from an EMBL/GenBank/DDBJ whole genome shotgun (WGS) entry which is preliminary data.</text>
</comment>
<accession>A0AAD5TWY5</accession>
<comment type="subcellular location">
    <subcellularLocation>
        <location evidence="1">Endomembrane system</location>
        <topology evidence="1">Multi-pass membrane protein</topology>
    </subcellularLocation>
</comment>
<dbReference type="InterPro" id="IPR001193">
    <property type="entry name" value="MBTPS2"/>
</dbReference>
<dbReference type="InterPro" id="IPR008915">
    <property type="entry name" value="Peptidase_M50"/>
</dbReference>
<reference evidence="8" key="1">
    <citation type="submission" date="2020-05" db="EMBL/GenBank/DDBJ databases">
        <title>Phylogenomic resolution of chytrid fungi.</title>
        <authorList>
            <person name="Stajich J.E."/>
            <person name="Amses K."/>
            <person name="Simmons R."/>
            <person name="Seto K."/>
            <person name="Myers J."/>
            <person name="Bonds A."/>
            <person name="Quandt C.A."/>
            <person name="Barry K."/>
            <person name="Liu P."/>
            <person name="Grigoriev I."/>
            <person name="Longcore J.E."/>
            <person name="James T.Y."/>
        </authorList>
    </citation>
    <scope>NUCLEOTIDE SEQUENCE</scope>
    <source>
        <strain evidence="8">JEL0476</strain>
    </source>
</reference>
<feature type="transmembrane region" description="Helical" evidence="6">
    <location>
        <begin position="131"/>
        <end position="152"/>
    </location>
</feature>
<proteinExistence type="predicted"/>
<dbReference type="PANTHER" id="PTHR13325:SF3">
    <property type="entry name" value="MEMBRANE-BOUND TRANSCRIPTION FACTOR SITE-2 PROTEASE"/>
    <property type="match status" value="1"/>
</dbReference>
<dbReference type="PRINTS" id="PR01000">
    <property type="entry name" value="SREBPS2PTASE"/>
</dbReference>
<sequence length="435" mass="49249">FVAGPEKVGIKNLNSSVKESEWKIGMENFAYSTGPLLDQPASTNGQMVALIIPGLTLPIYAIGYYISSFLISGVFHELGHAVAAISENIPIQSAGLFVLGGIYPGAYVQFDESSINILNPFRKLRIICAGVWHNIVLAVISYLLLWSLPLWISFGYTNFCYPYKDQNEVFNDQGLVILEVRDGSPLLNHLEPHTFITQIDDNAIHDFSNGGAIRSWENALQKNFDSAKYQKNKKKKGYCYNLEKSGEPINSNCCKFVSIENPLGNLSIPLQCFEKFDNTNQICLPLQNVVETNERCLTDADCGEFSTDTDTKNNICLAPKIPNENLNVMKIHIFKNPLDDLKALEKLSKKKNLLIETSTGYEIENNTKMKKIYNDELEKDNEDSEFVKEKKSREKIVIFLGDAREVWQDVRVGCIIPRFSFFHTDLPYILERFLQ</sequence>
<dbReference type="GO" id="GO:0016020">
    <property type="term" value="C:membrane"/>
    <property type="evidence" value="ECO:0007669"/>
    <property type="project" value="InterPro"/>
</dbReference>
<dbReference type="GO" id="GO:1905897">
    <property type="term" value="P:regulation of response to endoplasmic reticulum stress"/>
    <property type="evidence" value="ECO:0007669"/>
    <property type="project" value="TreeGrafter"/>
</dbReference>
<dbReference type="GO" id="GO:0005737">
    <property type="term" value="C:cytoplasm"/>
    <property type="evidence" value="ECO:0007669"/>
    <property type="project" value="TreeGrafter"/>
</dbReference>
<evidence type="ECO:0000256" key="4">
    <source>
        <dbReference type="ARBA" id="ARBA00023136"/>
    </source>
</evidence>
<dbReference type="EMBL" id="JADGJW010001335">
    <property type="protein sequence ID" value="KAJ3204138.1"/>
    <property type="molecule type" value="Genomic_DNA"/>
</dbReference>
<feature type="transmembrane region" description="Helical" evidence="6">
    <location>
        <begin position="91"/>
        <end position="110"/>
    </location>
</feature>
<feature type="transmembrane region" description="Helical" evidence="6">
    <location>
        <begin position="47"/>
        <end position="71"/>
    </location>
</feature>
<evidence type="ECO:0000313" key="9">
    <source>
        <dbReference type="Proteomes" id="UP001211065"/>
    </source>
</evidence>
<evidence type="ECO:0000256" key="1">
    <source>
        <dbReference type="ARBA" id="ARBA00004127"/>
    </source>
</evidence>
<keyword evidence="8" id="KW-0378">Hydrolase</keyword>
<protein>
    <recommendedName>
        <fullName evidence="5">Endopeptidase S2P</fullName>
    </recommendedName>
</protein>